<name>A0A4Y2C3I6_ARAVE</name>
<dbReference type="EMBL" id="BGPR01000141">
    <property type="protein sequence ID" value="GBL98663.1"/>
    <property type="molecule type" value="Genomic_DNA"/>
</dbReference>
<sequence length="95" mass="10279">MSKTQLTPKIARWALFLEDFNYEIVHRSDSSRASTSTLPCLYSMEIKLAEVSSCSQNGRCSIPAGGARTLSSLPADVTSHDFALKSSMASDGIYA</sequence>
<reference evidence="1 2" key="1">
    <citation type="journal article" date="2019" name="Sci. Rep.">
        <title>Orb-weaving spider Araneus ventricosus genome elucidates the spidroin gene catalogue.</title>
        <authorList>
            <person name="Kono N."/>
            <person name="Nakamura H."/>
            <person name="Ohtoshi R."/>
            <person name="Moran D.A.P."/>
            <person name="Shinohara A."/>
            <person name="Yoshida Y."/>
            <person name="Fujiwara M."/>
            <person name="Mori M."/>
            <person name="Tomita M."/>
            <person name="Arakawa K."/>
        </authorList>
    </citation>
    <scope>NUCLEOTIDE SEQUENCE [LARGE SCALE GENOMIC DNA]</scope>
</reference>
<comment type="caution">
    <text evidence="1">The sequence shown here is derived from an EMBL/GenBank/DDBJ whole genome shotgun (WGS) entry which is preliminary data.</text>
</comment>
<organism evidence="1 2">
    <name type="scientific">Araneus ventricosus</name>
    <name type="common">Orbweaver spider</name>
    <name type="synonym">Epeira ventricosa</name>
    <dbReference type="NCBI Taxonomy" id="182803"/>
    <lineage>
        <taxon>Eukaryota</taxon>
        <taxon>Metazoa</taxon>
        <taxon>Ecdysozoa</taxon>
        <taxon>Arthropoda</taxon>
        <taxon>Chelicerata</taxon>
        <taxon>Arachnida</taxon>
        <taxon>Araneae</taxon>
        <taxon>Araneomorphae</taxon>
        <taxon>Entelegynae</taxon>
        <taxon>Araneoidea</taxon>
        <taxon>Araneidae</taxon>
        <taxon>Araneus</taxon>
    </lineage>
</organism>
<dbReference type="AlphaFoldDB" id="A0A4Y2C3I6"/>
<protein>
    <recommendedName>
        <fullName evidence="3">Reverse transcriptase RNase H-like domain-containing protein</fullName>
    </recommendedName>
</protein>
<dbReference type="Proteomes" id="UP000499080">
    <property type="component" value="Unassembled WGS sequence"/>
</dbReference>
<evidence type="ECO:0008006" key="3">
    <source>
        <dbReference type="Google" id="ProtNLM"/>
    </source>
</evidence>
<accession>A0A4Y2C3I6</accession>
<gene>
    <name evidence="1" type="ORF">AVEN_19712_1</name>
</gene>
<evidence type="ECO:0000313" key="2">
    <source>
        <dbReference type="Proteomes" id="UP000499080"/>
    </source>
</evidence>
<keyword evidence="2" id="KW-1185">Reference proteome</keyword>
<evidence type="ECO:0000313" key="1">
    <source>
        <dbReference type="EMBL" id="GBL98663.1"/>
    </source>
</evidence>
<proteinExistence type="predicted"/>